<dbReference type="InterPro" id="IPR011059">
    <property type="entry name" value="Metal-dep_hydrolase_composite"/>
</dbReference>
<dbReference type="InterPro" id="IPR004375">
    <property type="entry name" value="NanQ/TabA/YiaL"/>
</dbReference>
<dbReference type="Gene3D" id="2.30.40.10">
    <property type="entry name" value="Urease, subunit C, domain 1"/>
    <property type="match status" value="1"/>
</dbReference>
<evidence type="ECO:0000259" key="2">
    <source>
        <dbReference type="Pfam" id="PF01979"/>
    </source>
</evidence>
<organism evidence="3 4">
    <name type="scientific">Ginsengibacter hankyongi</name>
    <dbReference type="NCBI Taxonomy" id="2607284"/>
    <lineage>
        <taxon>Bacteria</taxon>
        <taxon>Pseudomonadati</taxon>
        <taxon>Bacteroidota</taxon>
        <taxon>Chitinophagia</taxon>
        <taxon>Chitinophagales</taxon>
        <taxon>Chitinophagaceae</taxon>
        <taxon>Ginsengibacter</taxon>
    </lineage>
</organism>
<keyword evidence="4" id="KW-1185">Reference proteome</keyword>
<reference evidence="3 4" key="1">
    <citation type="submission" date="2019-09" db="EMBL/GenBank/DDBJ databases">
        <title>Draft genome sequence of Ginsengibacter sp. BR5-29.</title>
        <authorList>
            <person name="Im W.-T."/>
        </authorList>
    </citation>
    <scope>NUCLEOTIDE SEQUENCE [LARGE SCALE GENOMIC DNA]</scope>
    <source>
        <strain evidence="3 4">BR5-29</strain>
    </source>
</reference>
<keyword evidence="1" id="KW-0732">Signal</keyword>
<dbReference type="Proteomes" id="UP000326903">
    <property type="component" value="Unassembled WGS sequence"/>
</dbReference>
<name>A0A5J5ID76_9BACT</name>
<dbReference type="SUPFAM" id="SSF51197">
    <property type="entry name" value="Clavaminate synthase-like"/>
    <property type="match status" value="1"/>
</dbReference>
<dbReference type="PANTHER" id="PTHR42717">
    <property type="entry name" value="DIHYDROOROTASE-RELATED"/>
    <property type="match status" value="1"/>
</dbReference>
<proteinExistence type="predicted"/>
<dbReference type="SUPFAM" id="SSF51338">
    <property type="entry name" value="Composite domain of metallo-dependent hydrolases"/>
    <property type="match status" value="1"/>
</dbReference>
<dbReference type="Gene3D" id="2.60.120.370">
    <property type="entry name" value="YhcH/YjgK/YiaL"/>
    <property type="match status" value="1"/>
</dbReference>
<dbReference type="Gene3D" id="3.20.20.140">
    <property type="entry name" value="Metal-dependent hydrolases"/>
    <property type="match status" value="1"/>
</dbReference>
<dbReference type="InterPro" id="IPR032466">
    <property type="entry name" value="Metal_Hydrolase"/>
</dbReference>
<dbReference type="AlphaFoldDB" id="A0A5J5ID76"/>
<gene>
    <name evidence="3" type="ORF">FW778_16570</name>
</gene>
<accession>A0A5J5ID76</accession>
<evidence type="ECO:0000313" key="4">
    <source>
        <dbReference type="Proteomes" id="UP000326903"/>
    </source>
</evidence>
<dbReference type="InterPro" id="IPR006680">
    <property type="entry name" value="Amidohydro-rel"/>
</dbReference>
<protein>
    <submittedName>
        <fullName evidence="3">Amidohydrolase/deacetylase family metallohydrolase</fullName>
    </submittedName>
</protein>
<dbReference type="PANTHER" id="PTHR42717:SF1">
    <property type="entry name" value="IMIDAZOLONEPROPIONASE AND RELATED AMIDOHYDROLASES"/>
    <property type="match status" value="1"/>
</dbReference>
<dbReference type="InterPro" id="IPR037012">
    <property type="entry name" value="NanQ/TabA/YiaL_sf"/>
</dbReference>
<feature type="chain" id="PRO_5023924029" evidence="1">
    <location>
        <begin position="22"/>
        <end position="599"/>
    </location>
</feature>
<evidence type="ECO:0000256" key="1">
    <source>
        <dbReference type="SAM" id="SignalP"/>
    </source>
</evidence>
<comment type="caution">
    <text evidence="3">The sequence shown here is derived from an EMBL/GenBank/DDBJ whole genome shotgun (WGS) entry which is preliminary data.</text>
</comment>
<evidence type="ECO:0000313" key="3">
    <source>
        <dbReference type="EMBL" id="KAA9037707.1"/>
    </source>
</evidence>
<dbReference type="Pfam" id="PF04074">
    <property type="entry name" value="DUF386"/>
    <property type="match status" value="1"/>
</dbReference>
<dbReference type="InterPro" id="IPR020043">
    <property type="entry name" value="Deacetylase_Atu3266-like"/>
</dbReference>
<dbReference type="Pfam" id="PF01979">
    <property type="entry name" value="Amidohydro_1"/>
    <property type="match status" value="1"/>
</dbReference>
<feature type="domain" description="Amidohydrolase-related" evidence="2">
    <location>
        <begin position="289"/>
        <end position="401"/>
    </location>
</feature>
<dbReference type="GO" id="GO:0019213">
    <property type="term" value="F:deacetylase activity"/>
    <property type="evidence" value="ECO:0007669"/>
    <property type="project" value="InterPro"/>
</dbReference>
<feature type="signal peptide" evidence="1">
    <location>
        <begin position="1"/>
        <end position="21"/>
    </location>
</feature>
<keyword evidence="3" id="KW-0378">Hydrolase</keyword>
<dbReference type="NCBIfam" id="TIGR00022">
    <property type="entry name" value="YhcH/YjgK/YiaL family protein"/>
    <property type="match status" value="1"/>
</dbReference>
<dbReference type="SUPFAM" id="SSF51556">
    <property type="entry name" value="Metallo-dependent hydrolases"/>
    <property type="match status" value="1"/>
</dbReference>
<dbReference type="RefSeq" id="WP_150415941.1">
    <property type="nucleotide sequence ID" value="NZ_VYQF01000005.1"/>
</dbReference>
<dbReference type="GO" id="GO:0016810">
    <property type="term" value="F:hydrolase activity, acting on carbon-nitrogen (but not peptide) bonds"/>
    <property type="evidence" value="ECO:0007669"/>
    <property type="project" value="InterPro"/>
</dbReference>
<dbReference type="EMBL" id="VYQF01000005">
    <property type="protein sequence ID" value="KAA9037707.1"/>
    <property type="molecule type" value="Genomic_DNA"/>
</dbReference>
<sequence>MKKIFLILIGSLCLASSPALSQTYSIVIKGGHVMDPKNNIDQVMDIAIDSGKIVKVAKNINTNNAAQVVDAKGMYVTPGLIDIHTHDFWGTEPNQQYENGNAAIQPDGFTFRNGVTTIVDAGSSGWRTFPIFKAQTIDQSQTRVLAFLNIVGEGMRGGYEQNENDMDPKMSAMVARQYKNIIVGFKLAHYEGWDWAPADRAVEAGNLAGGIPVMVDFGGSRPPLSIEELFLNHLRPGDIFTHCFAQIPGREFILDTLTSKIKPFVLEARNKGIVFDVGYGGISFSYSQAIPAIKEGFYPNSISTDLHVGSMNAAMKDMLTTMSKFLAIGMDLKSVITASTWNPAKEINHEELGNLSVGSGADVAILNIRKGKFGLFDYTGYKVETDKKLECEMTIRDGRIVYDLNGIANPINPPIRLIPLKPNPAENFSDWYNTIQSKNGLKLTPSKSINQQEFFRQYRKDSTWWIEAFTFLKTKDLANLAPGVYVIDSGNVTATVSEGPTKNIEDVKWEAHRNFNDLQYVIKGKAQMGVAPSADIRGVLVVPYSNTTDNENFTNEGGDYYDADPNTFFIFSPQEMHRPAIKVNGYDVIKKIVIKVRVP</sequence>
<dbReference type="NCBIfam" id="NF006689">
    <property type="entry name" value="PRK09237.1"/>
    <property type="match status" value="1"/>
</dbReference>